<evidence type="ECO:0000256" key="4">
    <source>
        <dbReference type="ARBA" id="ARBA00022512"/>
    </source>
</evidence>
<evidence type="ECO:0000256" key="5">
    <source>
        <dbReference type="ARBA" id="ARBA00022525"/>
    </source>
</evidence>
<dbReference type="Proteomes" id="UP000594638">
    <property type="component" value="Unassembled WGS sequence"/>
</dbReference>
<name>A0A8S0TNV7_OLEEU</name>
<evidence type="ECO:0000256" key="11">
    <source>
        <dbReference type="ARBA" id="ARBA00034074"/>
    </source>
</evidence>
<evidence type="ECO:0000313" key="15">
    <source>
        <dbReference type="Proteomes" id="UP000594638"/>
    </source>
</evidence>
<keyword evidence="4" id="KW-0134">Cell wall</keyword>
<comment type="catalytic activity">
    <reaction evidence="11">
        <text>(1,4-alpha-D-galacturonosyl)n+m + H2O = (1,4-alpha-D-galacturonosyl)n + (1,4-alpha-D-galacturonosyl)m.</text>
        <dbReference type="EC" id="3.2.1.15"/>
    </reaction>
</comment>
<dbReference type="Pfam" id="PF00295">
    <property type="entry name" value="Glyco_hydro_28"/>
    <property type="match status" value="1"/>
</dbReference>
<comment type="caution">
    <text evidence="14">The sequence shown here is derived from an EMBL/GenBank/DDBJ whole genome shotgun (WGS) entry which is preliminary data.</text>
</comment>
<keyword evidence="10" id="KW-0961">Cell wall biogenesis/degradation</keyword>
<dbReference type="SUPFAM" id="SSF51126">
    <property type="entry name" value="Pectin lyase-like"/>
    <property type="match status" value="1"/>
</dbReference>
<dbReference type="PANTHER" id="PTHR31375">
    <property type="match status" value="1"/>
</dbReference>
<organism evidence="14 15">
    <name type="scientific">Olea europaea subsp. europaea</name>
    <dbReference type="NCBI Taxonomy" id="158383"/>
    <lineage>
        <taxon>Eukaryota</taxon>
        <taxon>Viridiplantae</taxon>
        <taxon>Streptophyta</taxon>
        <taxon>Embryophyta</taxon>
        <taxon>Tracheophyta</taxon>
        <taxon>Spermatophyta</taxon>
        <taxon>Magnoliopsida</taxon>
        <taxon>eudicotyledons</taxon>
        <taxon>Gunneridae</taxon>
        <taxon>Pentapetalae</taxon>
        <taxon>asterids</taxon>
        <taxon>lamiids</taxon>
        <taxon>Lamiales</taxon>
        <taxon>Oleaceae</taxon>
        <taxon>Oleeae</taxon>
        <taxon>Olea</taxon>
    </lineage>
</organism>
<evidence type="ECO:0000256" key="1">
    <source>
        <dbReference type="ARBA" id="ARBA00004191"/>
    </source>
</evidence>
<dbReference type="InterPro" id="IPR012334">
    <property type="entry name" value="Pectin_lyas_fold"/>
</dbReference>
<sequence>MDKILFLAFLVLLLVPCRNAEPKFPREFEVLGGLEILDVEENGDEEFELLEFPSWESDCTSKNLVNVEAFGAVGDGTSDDTQAFVNAWKQACPTPKSVFLVPEGRRYLVNAIRFRGPCADKLEIQIEGTIVAPDEPKSWDPKNPRVWLYFYNLTKVLFQGGGVIDGSGSKWWAASCKKNKSNRCKGAPTALTIDSSSAIRVKGLTIQNSQQMHFVISKSDSVRVSDVKVSAPEDSPNTDGIHITESTNVILQNCIIGTGDDCVSIVNASSNIKMKTIYCGPGHGISIGSLGKNNSTGIVEKVVLDNAFLRGSTNGLRIKTWQGGSGYVRAVRYQNVMMQDVSNPIIIDQFYCDSPSACQNQTSAVAVSQIVYRNIIGTSRSQNAMKFACSDTVPCTHIVLNNINLQRKDGTVETYCNSAAGCGYGYIQPSAECLASSDKDIINNREKEAEYLIHTEL</sequence>
<protein>
    <recommendedName>
        <fullName evidence="3">endo-polygalacturonase</fullName>
        <ecNumber evidence="3">3.2.1.15</ecNumber>
    </recommendedName>
</protein>
<evidence type="ECO:0000256" key="2">
    <source>
        <dbReference type="ARBA" id="ARBA00008834"/>
    </source>
</evidence>
<dbReference type="AlphaFoldDB" id="A0A8S0TNV7"/>
<evidence type="ECO:0000256" key="9">
    <source>
        <dbReference type="ARBA" id="ARBA00023295"/>
    </source>
</evidence>
<evidence type="ECO:0000256" key="8">
    <source>
        <dbReference type="ARBA" id="ARBA00022801"/>
    </source>
</evidence>
<feature type="signal peptide" evidence="13">
    <location>
        <begin position="1"/>
        <end position="20"/>
    </location>
</feature>
<dbReference type="EMBL" id="CACTIH010007242">
    <property type="protein sequence ID" value="CAA3005056.1"/>
    <property type="molecule type" value="Genomic_DNA"/>
</dbReference>
<dbReference type="GO" id="GO:0071555">
    <property type="term" value="P:cell wall organization"/>
    <property type="evidence" value="ECO:0007669"/>
    <property type="project" value="UniProtKB-KW"/>
</dbReference>
<dbReference type="Gene3D" id="2.160.20.10">
    <property type="entry name" value="Single-stranded right-handed beta-helix, Pectin lyase-like"/>
    <property type="match status" value="1"/>
</dbReference>
<dbReference type="OrthoDB" id="187139at2759"/>
<accession>A0A8S0TNV7</accession>
<comment type="similarity">
    <text evidence="2 12">Belongs to the glycosyl hydrolase 28 family.</text>
</comment>
<evidence type="ECO:0000256" key="13">
    <source>
        <dbReference type="SAM" id="SignalP"/>
    </source>
</evidence>
<evidence type="ECO:0000256" key="10">
    <source>
        <dbReference type="ARBA" id="ARBA00023316"/>
    </source>
</evidence>
<comment type="subcellular location">
    <subcellularLocation>
        <location evidence="1">Secreted</location>
        <location evidence="1">Cell wall</location>
    </subcellularLocation>
</comment>
<dbReference type="Gramene" id="OE9A097808T1">
    <property type="protein sequence ID" value="OE9A097808C1"/>
    <property type="gene ID" value="OE9A097808"/>
</dbReference>
<evidence type="ECO:0000256" key="6">
    <source>
        <dbReference type="ARBA" id="ARBA00022729"/>
    </source>
</evidence>
<keyword evidence="6 13" id="KW-0732">Signal</keyword>
<dbReference type="GO" id="GO:0004650">
    <property type="term" value="F:polygalacturonase activity"/>
    <property type="evidence" value="ECO:0007669"/>
    <property type="project" value="UniProtKB-EC"/>
</dbReference>
<reference evidence="14 15" key="1">
    <citation type="submission" date="2019-12" db="EMBL/GenBank/DDBJ databases">
        <authorList>
            <person name="Alioto T."/>
            <person name="Alioto T."/>
            <person name="Gomez Garrido J."/>
        </authorList>
    </citation>
    <scope>NUCLEOTIDE SEQUENCE [LARGE SCALE GENOMIC DNA]</scope>
</reference>
<dbReference type="EC" id="3.2.1.15" evidence="3"/>
<proteinExistence type="inferred from homology"/>
<evidence type="ECO:0000313" key="14">
    <source>
        <dbReference type="EMBL" id="CAA3005056.1"/>
    </source>
</evidence>
<keyword evidence="7" id="KW-0677">Repeat</keyword>
<evidence type="ECO:0000256" key="12">
    <source>
        <dbReference type="RuleBase" id="RU361169"/>
    </source>
</evidence>
<keyword evidence="15" id="KW-1185">Reference proteome</keyword>
<gene>
    <name evidence="14" type="ORF">OLEA9_A097808</name>
</gene>
<keyword evidence="9 12" id="KW-0326">Glycosidase</keyword>
<dbReference type="InterPro" id="IPR011050">
    <property type="entry name" value="Pectin_lyase_fold/virulence"/>
</dbReference>
<dbReference type="FunFam" id="2.160.20.10:FF:000032">
    <property type="entry name" value="Pectin lyase-like superfamily protein"/>
    <property type="match status" value="1"/>
</dbReference>
<evidence type="ECO:0000256" key="7">
    <source>
        <dbReference type="ARBA" id="ARBA00022737"/>
    </source>
</evidence>
<evidence type="ECO:0000256" key="3">
    <source>
        <dbReference type="ARBA" id="ARBA00012736"/>
    </source>
</evidence>
<keyword evidence="5" id="KW-0964">Secreted</keyword>
<dbReference type="InterPro" id="IPR000743">
    <property type="entry name" value="Glyco_hydro_28"/>
</dbReference>
<feature type="chain" id="PRO_5035857887" description="endo-polygalacturonase" evidence="13">
    <location>
        <begin position="21"/>
        <end position="457"/>
    </location>
</feature>
<keyword evidence="8 12" id="KW-0378">Hydrolase</keyword>
<dbReference type="GO" id="GO:0005975">
    <property type="term" value="P:carbohydrate metabolic process"/>
    <property type="evidence" value="ECO:0007669"/>
    <property type="project" value="InterPro"/>
</dbReference>